<dbReference type="EMBL" id="MOMC01000091">
    <property type="protein sequence ID" value="ONH23155.1"/>
    <property type="molecule type" value="Genomic_DNA"/>
</dbReference>
<reference evidence="3" key="1">
    <citation type="submission" date="2016-10" db="EMBL/GenBank/DDBJ databases">
        <title>Frankia sp. NRRL B-16386 Genome sequencing.</title>
        <authorList>
            <person name="Ghodhbane-Gtari F."/>
            <person name="Swanson E."/>
            <person name="Gueddou A."/>
            <person name="Hezbri K."/>
            <person name="Ktari K."/>
            <person name="Nouioui I."/>
            <person name="Morris K."/>
            <person name="Simpson S."/>
            <person name="Abebe-Akele F."/>
            <person name="Thomas K."/>
            <person name="Gtari M."/>
            <person name="Tisa L.S."/>
        </authorList>
    </citation>
    <scope>NUCLEOTIDE SEQUENCE [LARGE SCALE GENOMIC DNA]</scope>
    <source>
        <strain evidence="3">NRRL B-16386</strain>
    </source>
</reference>
<dbReference type="Proteomes" id="UP000188929">
    <property type="component" value="Unassembled WGS sequence"/>
</dbReference>
<accession>A0A1V2I1A2</accession>
<comment type="caution">
    <text evidence="2">The sequence shown here is derived from an EMBL/GenBank/DDBJ whole genome shotgun (WGS) entry which is preliminary data.</text>
</comment>
<organism evidence="2 3">
    <name type="scientific">Pseudofrankia asymbiotica</name>
    <dbReference type="NCBI Taxonomy" id="1834516"/>
    <lineage>
        <taxon>Bacteria</taxon>
        <taxon>Bacillati</taxon>
        <taxon>Actinomycetota</taxon>
        <taxon>Actinomycetes</taxon>
        <taxon>Frankiales</taxon>
        <taxon>Frankiaceae</taxon>
        <taxon>Pseudofrankia</taxon>
    </lineage>
</organism>
<feature type="region of interest" description="Disordered" evidence="1">
    <location>
        <begin position="1"/>
        <end position="63"/>
    </location>
</feature>
<evidence type="ECO:0000313" key="2">
    <source>
        <dbReference type="EMBL" id="ONH23155.1"/>
    </source>
</evidence>
<dbReference type="SUPFAM" id="SSF46955">
    <property type="entry name" value="Putative DNA-binding domain"/>
    <property type="match status" value="1"/>
</dbReference>
<keyword evidence="3" id="KW-1185">Reference proteome</keyword>
<dbReference type="STRING" id="1834516.BL253_33740"/>
<dbReference type="InterPro" id="IPR009061">
    <property type="entry name" value="DNA-bd_dom_put_sf"/>
</dbReference>
<dbReference type="AlphaFoldDB" id="A0A1V2I1A2"/>
<sequence>MAKIAGILPSTLRGYRSQGRMPPPDDDSVPDRPRWRLSTFQAWMRDRPGRGRSLNPRPPNDDS</sequence>
<evidence type="ECO:0000256" key="1">
    <source>
        <dbReference type="SAM" id="MobiDB-lite"/>
    </source>
</evidence>
<name>A0A1V2I1A2_9ACTN</name>
<proteinExistence type="predicted"/>
<evidence type="ECO:0000313" key="3">
    <source>
        <dbReference type="Proteomes" id="UP000188929"/>
    </source>
</evidence>
<gene>
    <name evidence="2" type="ORF">BL253_33740</name>
</gene>
<protein>
    <submittedName>
        <fullName evidence="2">MarR family transcriptional regulator</fullName>
    </submittedName>
</protein>